<reference evidence="2 3" key="1">
    <citation type="journal article" date="2015" name="Genome Biol. Evol.">
        <title>Comparative Genomics of a Bacterivorous Green Alga Reveals Evolutionary Causalities and Consequences of Phago-Mixotrophic Mode of Nutrition.</title>
        <authorList>
            <person name="Burns J.A."/>
            <person name="Paasch A."/>
            <person name="Narechania A."/>
            <person name="Kim E."/>
        </authorList>
    </citation>
    <scope>NUCLEOTIDE SEQUENCE [LARGE SCALE GENOMIC DNA]</scope>
    <source>
        <strain evidence="2 3">PLY_AMNH</strain>
    </source>
</reference>
<feature type="region of interest" description="Disordered" evidence="1">
    <location>
        <begin position="90"/>
        <end position="118"/>
    </location>
</feature>
<evidence type="ECO:0000313" key="3">
    <source>
        <dbReference type="Proteomes" id="UP001190700"/>
    </source>
</evidence>
<organism evidence="2 3">
    <name type="scientific">Cymbomonas tetramitiformis</name>
    <dbReference type="NCBI Taxonomy" id="36881"/>
    <lineage>
        <taxon>Eukaryota</taxon>
        <taxon>Viridiplantae</taxon>
        <taxon>Chlorophyta</taxon>
        <taxon>Pyramimonadophyceae</taxon>
        <taxon>Pyramimonadales</taxon>
        <taxon>Pyramimonadaceae</taxon>
        <taxon>Cymbomonas</taxon>
    </lineage>
</organism>
<accession>A0AAE0L6X7</accession>
<dbReference type="AlphaFoldDB" id="A0AAE0L6X7"/>
<feature type="region of interest" description="Disordered" evidence="1">
    <location>
        <begin position="1"/>
        <end position="34"/>
    </location>
</feature>
<sequence length="342" mass="38940">MTFKNKRKLSRDGQPQSKRARSKRAAAISPAIMSTQPDYPAQIAKLERKLQKLQTNVQELRSTVSDMTADRDQFQAEIKRHKQRVRNLKRNIPEDAAAQSRKPKRFKAEAPGSHKARVQRLNRKGEHLERVLKGMESAAVVKESIDEYQSLPGEAKRENAELPAIAEYFLGHLRTMHYGPSVAAEVLDMTSNEGLLRYIRTNDRHMQTLIQEVTDKIEEQWSLERCHAIKVLLGLSDHKYGMLRKLLSSEHDGVQKWNTTLLWEEGERQVDMPKVKPLHVIKAKREEIAASIGLSENDDGSLAEVDLHAKIAAVIKQMRDSQTGMPHTRTARTTGELECFLS</sequence>
<gene>
    <name evidence="2" type="ORF">CYMTET_17785</name>
</gene>
<proteinExistence type="predicted"/>
<feature type="non-terminal residue" evidence="2">
    <location>
        <position position="342"/>
    </location>
</feature>
<name>A0AAE0L6X7_9CHLO</name>
<evidence type="ECO:0000256" key="1">
    <source>
        <dbReference type="SAM" id="MobiDB-lite"/>
    </source>
</evidence>
<dbReference type="Proteomes" id="UP001190700">
    <property type="component" value="Unassembled WGS sequence"/>
</dbReference>
<protein>
    <submittedName>
        <fullName evidence="2">Uncharacterized protein</fullName>
    </submittedName>
</protein>
<evidence type="ECO:0000313" key="2">
    <source>
        <dbReference type="EMBL" id="KAK3274009.1"/>
    </source>
</evidence>
<comment type="caution">
    <text evidence="2">The sequence shown here is derived from an EMBL/GenBank/DDBJ whole genome shotgun (WGS) entry which is preliminary data.</text>
</comment>
<keyword evidence="3" id="KW-1185">Reference proteome</keyword>
<dbReference type="EMBL" id="LGRX02008017">
    <property type="protein sequence ID" value="KAK3274009.1"/>
    <property type="molecule type" value="Genomic_DNA"/>
</dbReference>
<dbReference type="Gene3D" id="1.10.287.1490">
    <property type="match status" value="1"/>
</dbReference>